<evidence type="ECO:0000256" key="1">
    <source>
        <dbReference type="SAM" id="Phobius"/>
    </source>
</evidence>
<keyword evidence="1" id="KW-0812">Transmembrane</keyword>
<keyword evidence="1" id="KW-0472">Membrane</keyword>
<evidence type="ECO:0000313" key="2">
    <source>
        <dbReference type="EMBL" id="KAF7847122.1"/>
    </source>
</evidence>
<feature type="transmembrane region" description="Helical" evidence="1">
    <location>
        <begin position="83"/>
        <end position="104"/>
    </location>
</feature>
<dbReference type="Gramene" id="rna-gnl|WGS:JABURB|Cocit.L3341.1">
    <property type="protein sequence ID" value="cds-KAF7847122.1"/>
    <property type="gene ID" value="gene-BT93_L3341"/>
</dbReference>
<feature type="transmembrane region" description="Helical" evidence="1">
    <location>
        <begin position="12"/>
        <end position="32"/>
    </location>
</feature>
<keyword evidence="1" id="KW-1133">Transmembrane helix</keyword>
<reference evidence="2" key="1">
    <citation type="submission" date="2020-05" db="EMBL/GenBank/DDBJ databases">
        <title>WGS assembly of Corymbia citriodora subspecies variegata.</title>
        <authorList>
            <person name="Barry K."/>
            <person name="Hundley H."/>
            <person name="Shu S."/>
            <person name="Jenkins J."/>
            <person name="Grimwood J."/>
            <person name="Baten A."/>
        </authorList>
    </citation>
    <scope>NUCLEOTIDE SEQUENCE</scope>
    <source>
        <strain evidence="2">CV2-018</strain>
    </source>
</reference>
<feature type="transmembrane region" description="Helical" evidence="1">
    <location>
        <begin position="52"/>
        <end position="71"/>
    </location>
</feature>
<accession>A0A8T0CK02</accession>
<sequence length="177" mass="20189">MPTAHRPQTNIWDFPAFTPHHAILAFLVTILINLVEVKYQGNRASPFDTHPFATSLTIFCLLFYCSLSFVAHLSLVPDCCARAFLILMALTASLLVASLTSLLFPSHFHYFPYLLLFVLLSVVLLYRLTQNLCMWVQQKIASIFVSMFRSWRLHVVRAAPPLLPRMVRDARLARIGN</sequence>
<proteinExistence type="predicted"/>
<dbReference type="PANTHER" id="PTHR34115">
    <property type="entry name" value="PROTEIN, PUTATIVE-RELATED"/>
    <property type="match status" value="1"/>
</dbReference>
<comment type="caution">
    <text evidence="2">The sequence shown here is derived from an EMBL/GenBank/DDBJ whole genome shotgun (WGS) entry which is preliminary data.</text>
</comment>
<keyword evidence="3" id="KW-1185">Reference proteome</keyword>
<dbReference type="EMBL" id="MU091236">
    <property type="protein sequence ID" value="KAF7847122.1"/>
    <property type="molecule type" value="Genomic_DNA"/>
</dbReference>
<evidence type="ECO:0000313" key="3">
    <source>
        <dbReference type="Proteomes" id="UP000806378"/>
    </source>
</evidence>
<dbReference type="PANTHER" id="PTHR34115:SF5">
    <property type="entry name" value="PROTEIN, PUTATIVE-RELATED"/>
    <property type="match status" value="1"/>
</dbReference>
<name>A0A8T0CK02_CORYI</name>
<dbReference type="Proteomes" id="UP000806378">
    <property type="component" value="Unassembled WGS sequence"/>
</dbReference>
<dbReference type="AlphaFoldDB" id="A0A8T0CK02"/>
<dbReference type="OrthoDB" id="1429550at2759"/>
<feature type="transmembrane region" description="Helical" evidence="1">
    <location>
        <begin position="110"/>
        <end position="129"/>
    </location>
</feature>
<protein>
    <recommendedName>
        <fullName evidence="4">Transmembrane protein</fullName>
    </recommendedName>
</protein>
<evidence type="ECO:0008006" key="4">
    <source>
        <dbReference type="Google" id="ProtNLM"/>
    </source>
</evidence>
<dbReference type="InterPro" id="IPR053258">
    <property type="entry name" value="Ca-permeable_cation_channel"/>
</dbReference>
<organism evidence="2 3">
    <name type="scientific">Corymbia citriodora subsp. variegata</name>
    <dbReference type="NCBI Taxonomy" id="360336"/>
    <lineage>
        <taxon>Eukaryota</taxon>
        <taxon>Viridiplantae</taxon>
        <taxon>Streptophyta</taxon>
        <taxon>Embryophyta</taxon>
        <taxon>Tracheophyta</taxon>
        <taxon>Spermatophyta</taxon>
        <taxon>Magnoliopsida</taxon>
        <taxon>eudicotyledons</taxon>
        <taxon>Gunneridae</taxon>
        <taxon>Pentapetalae</taxon>
        <taxon>rosids</taxon>
        <taxon>malvids</taxon>
        <taxon>Myrtales</taxon>
        <taxon>Myrtaceae</taxon>
        <taxon>Myrtoideae</taxon>
        <taxon>Eucalypteae</taxon>
        <taxon>Corymbia</taxon>
    </lineage>
</organism>
<gene>
    <name evidence="2" type="ORF">BT93_L3341</name>
</gene>